<organism evidence="1 2">
    <name type="scientific">Chromobacterium subtsugae</name>
    <dbReference type="NCBI Taxonomy" id="251747"/>
    <lineage>
        <taxon>Bacteria</taxon>
        <taxon>Pseudomonadati</taxon>
        <taxon>Pseudomonadota</taxon>
        <taxon>Betaproteobacteria</taxon>
        <taxon>Neisseriales</taxon>
        <taxon>Chromobacteriaceae</taxon>
        <taxon>Chromobacterium</taxon>
    </lineage>
</organism>
<dbReference type="Pfam" id="PF05138">
    <property type="entry name" value="PaaA_PaaC"/>
    <property type="match status" value="1"/>
</dbReference>
<evidence type="ECO:0000313" key="1">
    <source>
        <dbReference type="EMBL" id="MBW8289455.1"/>
    </source>
</evidence>
<dbReference type="InterPro" id="IPR052703">
    <property type="entry name" value="Aromatic_CoA_ox/epox"/>
</dbReference>
<evidence type="ECO:0000313" key="2">
    <source>
        <dbReference type="Proteomes" id="UP000711178"/>
    </source>
</evidence>
<reference evidence="1 2" key="1">
    <citation type="submission" date="2021-05" db="EMBL/GenBank/DDBJ databases">
        <title>Draft Whole Genome Sequencing Of Biosensor Chromobacterium violaceum Strain CV026 Reveals A Regulatory RNA In Chromobacterium violaceum Phenotype Regulatory Network.</title>
        <authorList>
            <person name="Hong K.W."/>
            <person name="Chan K.G."/>
            <person name="Chang C.-Y."/>
        </authorList>
    </citation>
    <scope>NUCLEOTIDE SEQUENCE [LARGE SCALE GENOMIC DNA]</scope>
    <source>
        <strain evidence="1 2">ATCC 31532</strain>
    </source>
</reference>
<dbReference type="GeneID" id="89686272"/>
<dbReference type="Gene3D" id="1.20.1260.10">
    <property type="match status" value="1"/>
</dbReference>
<dbReference type="PANTHER" id="PTHR30458">
    <property type="entry name" value="PHENYLACETIC ACID DEGRADATION PROTEIN PAA"/>
    <property type="match status" value="1"/>
</dbReference>
<sequence length="244" mass="28564">MEHHAYHHPPGTIEQADMPDEFREILIHQMLANGEGELSAGDTYVDSFYPLAPNADERYICVKFAAEEVDHFRRFARLLAEMGIDTSHMLRQDKKERRFFAAESMTTDFNTWEERAAFSFLCELEGHYQIKEMVDSPYRPLAIEAREILKEEAMHFAHGALLMRRAREQADSRHRAQQALDKMYPMALDMFGKSDSRRSRLAVKWGLRTCTNNELREVYQRDIDQHIVRLGYRVPDASAGRKYF</sequence>
<comment type="caution">
    <text evidence="1">The sequence shown here is derived from an EMBL/GenBank/DDBJ whole genome shotgun (WGS) entry which is preliminary data.</text>
</comment>
<dbReference type="InterPro" id="IPR012347">
    <property type="entry name" value="Ferritin-like"/>
</dbReference>
<dbReference type="InterPro" id="IPR007814">
    <property type="entry name" value="PaaA_PaaC"/>
</dbReference>
<accession>A0ABS7FHB4</accession>
<name>A0ABS7FHB4_9NEIS</name>
<dbReference type="InterPro" id="IPR009078">
    <property type="entry name" value="Ferritin-like_SF"/>
</dbReference>
<proteinExistence type="predicted"/>
<gene>
    <name evidence="1" type="ORF">KIF53_17610</name>
</gene>
<protein>
    <submittedName>
        <fullName evidence="1">Phenylacetate-CoA oxygenase subunit PaaI</fullName>
    </submittedName>
</protein>
<dbReference type="PANTHER" id="PTHR30458:SF0">
    <property type="entry name" value="1,2-PHENYLACETYL-COA EPOXIDASE, SUBUNIT C"/>
    <property type="match status" value="1"/>
</dbReference>
<dbReference type="RefSeq" id="WP_052258420.1">
    <property type="nucleotide sequence ID" value="NZ_CP142381.1"/>
</dbReference>
<dbReference type="EMBL" id="JAHDTB010000018">
    <property type="protein sequence ID" value="MBW8289455.1"/>
    <property type="molecule type" value="Genomic_DNA"/>
</dbReference>
<keyword evidence="2" id="KW-1185">Reference proteome</keyword>
<dbReference type="Proteomes" id="UP000711178">
    <property type="component" value="Unassembled WGS sequence"/>
</dbReference>
<dbReference type="SUPFAM" id="SSF47240">
    <property type="entry name" value="Ferritin-like"/>
    <property type="match status" value="1"/>
</dbReference>